<dbReference type="EMBL" id="CP002353">
    <property type="protein sequence ID" value="ADV64271.1"/>
    <property type="molecule type" value="Genomic_DNA"/>
</dbReference>
<organism evidence="2 3">
    <name type="scientific">Isosphaera pallida (strain ATCC 43644 / DSM 9630 / IS1B)</name>
    <dbReference type="NCBI Taxonomy" id="575540"/>
    <lineage>
        <taxon>Bacteria</taxon>
        <taxon>Pseudomonadati</taxon>
        <taxon>Planctomycetota</taxon>
        <taxon>Planctomycetia</taxon>
        <taxon>Isosphaerales</taxon>
        <taxon>Isosphaeraceae</taxon>
        <taxon>Isosphaera</taxon>
    </lineage>
</organism>
<dbReference type="AlphaFoldDB" id="E8QZZ5"/>
<feature type="region of interest" description="Disordered" evidence="1">
    <location>
        <begin position="1"/>
        <end position="47"/>
    </location>
</feature>
<dbReference type="InParanoid" id="E8QZZ5"/>
<name>E8QZZ5_ISOPI</name>
<evidence type="ECO:0000313" key="3">
    <source>
        <dbReference type="Proteomes" id="UP000008631"/>
    </source>
</evidence>
<evidence type="ECO:0000313" key="2">
    <source>
        <dbReference type="EMBL" id="ADV64271.1"/>
    </source>
</evidence>
<proteinExistence type="predicted"/>
<protein>
    <submittedName>
        <fullName evidence="2">Uncharacterized protein</fullName>
    </submittedName>
</protein>
<dbReference type="STRING" id="575540.Isop_3715"/>
<evidence type="ECO:0000256" key="1">
    <source>
        <dbReference type="SAM" id="MobiDB-lite"/>
    </source>
</evidence>
<dbReference type="Proteomes" id="UP000008631">
    <property type="component" value="Chromosome"/>
</dbReference>
<reference key="1">
    <citation type="submission" date="2010-11" db="EMBL/GenBank/DDBJ databases">
        <title>The complete sequence of chromosome of Isophaera pallida ATCC 43644.</title>
        <authorList>
            <consortium name="US DOE Joint Genome Institute (JGI-PGF)"/>
            <person name="Lucas S."/>
            <person name="Copeland A."/>
            <person name="Lapidus A."/>
            <person name="Bruce D."/>
            <person name="Goodwin L."/>
            <person name="Pitluck S."/>
            <person name="Kyrpides N."/>
            <person name="Mavromatis K."/>
            <person name="Pagani I."/>
            <person name="Ivanova N."/>
            <person name="Saunders E."/>
            <person name="Brettin T."/>
            <person name="Detter J.C."/>
            <person name="Han C."/>
            <person name="Tapia R."/>
            <person name="Land M."/>
            <person name="Hauser L."/>
            <person name="Markowitz V."/>
            <person name="Cheng J.-F."/>
            <person name="Hugenholtz P."/>
            <person name="Woyke T."/>
            <person name="Wu D."/>
            <person name="Eisen J.A."/>
        </authorList>
    </citation>
    <scope>NUCLEOTIDE SEQUENCE</scope>
    <source>
        <strain>ATCC 43644</strain>
    </source>
</reference>
<reference evidence="2 3" key="2">
    <citation type="journal article" date="2011" name="Stand. Genomic Sci.">
        <title>Complete genome sequence of Isosphaera pallida type strain (IS1B).</title>
        <authorList>
            <consortium name="US DOE Joint Genome Institute (JGI-PGF)"/>
            <person name="Goker M."/>
            <person name="Cleland D."/>
            <person name="Saunders E."/>
            <person name="Lapidus A."/>
            <person name="Nolan M."/>
            <person name="Lucas S."/>
            <person name="Hammon N."/>
            <person name="Deshpande S."/>
            <person name="Cheng J.F."/>
            <person name="Tapia R."/>
            <person name="Han C."/>
            <person name="Goodwin L."/>
            <person name="Pitluck S."/>
            <person name="Liolios K."/>
            <person name="Pagani I."/>
            <person name="Ivanova N."/>
            <person name="Mavromatis K."/>
            <person name="Pati A."/>
            <person name="Chen A."/>
            <person name="Palaniappan K."/>
            <person name="Land M."/>
            <person name="Hauser L."/>
            <person name="Chang Y.J."/>
            <person name="Jeffries C.D."/>
            <person name="Detter J.C."/>
            <person name="Beck B."/>
            <person name="Woyke T."/>
            <person name="Bristow J."/>
            <person name="Eisen J.A."/>
            <person name="Markowitz V."/>
            <person name="Hugenholtz P."/>
            <person name="Kyrpides N.C."/>
            <person name="Klenk H.P."/>
        </authorList>
    </citation>
    <scope>NUCLEOTIDE SEQUENCE [LARGE SCALE GENOMIC DNA]</scope>
    <source>
        <strain evidence="3">ATCC 43644 / DSM 9630 / IS1B</strain>
    </source>
</reference>
<dbReference type="KEGG" id="ipa:Isop_3715"/>
<keyword evidence="3" id="KW-1185">Reference proteome</keyword>
<sequence>MVVESVLSATTNRRPPPIDPDLVGVNTQRPDSTRDGVEAPLNLTTPL</sequence>
<accession>E8QZZ5</accession>
<gene>
    <name evidence="2" type="ordered locus">Isop_3715</name>
</gene>
<dbReference type="HOGENOM" id="CLU_3169035_0_0_0"/>